<dbReference type="Proteomes" id="UP000198970">
    <property type="component" value="Chromosome I"/>
</dbReference>
<accession>A0ABY1CGZ6</accession>
<proteinExistence type="predicted"/>
<dbReference type="RefSeq" id="WP_157724441.1">
    <property type="nucleotide sequence ID" value="NZ_LT630003.1"/>
</dbReference>
<organism evidence="1 2">
    <name type="scientific">Lacrimispora sphenoides JCM 1415</name>
    <dbReference type="NCBI Taxonomy" id="1297793"/>
    <lineage>
        <taxon>Bacteria</taxon>
        <taxon>Bacillati</taxon>
        <taxon>Bacillota</taxon>
        <taxon>Clostridia</taxon>
        <taxon>Lachnospirales</taxon>
        <taxon>Lachnospiraceae</taxon>
        <taxon>Lacrimispora</taxon>
    </lineage>
</organism>
<gene>
    <name evidence="1" type="ORF">SAMN02745906_4073</name>
</gene>
<keyword evidence="2" id="KW-1185">Reference proteome</keyword>
<sequence length="58" mass="6536">MKDKIRWDILLVGFGNLAVLEGEVRFLFPGCRVISARTVQSGLTLSPIRQMFLQTIAE</sequence>
<name>A0ABY1CGZ6_9FIRM</name>
<evidence type="ECO:0000313" key="1">
    <source>
        <dbReference type="EMBL" id="SEU02360.1"/>
    </source>
</evidence>
<dbReference type="EMBL" id="LT630003">
    <property type="protein sequence ID" value="SEU02360.1"/>
    <property type="molecule type" value="Genomic_DNA"/>
</dbReference>
<evidence type="ECO:0000313" key="2">
    <source>
        <dbReference type="Proteomes" id="UP000198970"/>
    </source>
</evidence>
<protein>
    <submittedName>
        <fullName evidence="1">Uncharacterized protein</fullName>
    </submittedName>
</protein>
<reference evidence="1 2" key="1">
    <citation type="submission" date="2016-10" db="EMBL/GenBank/DDBJ databases">
        <authorList>
            <person name="Varghese N."/>
            <person name="Submissions S."/>
        </authorList>
    </citation>
    <scope>NUCLEOTIDE SEQUENCE [LARGE SCALE GENOMIC DNA]</scope>
    <source>
        <strain evidence="1 2">ATCC 19403</strain>
    </source>
</reference>